<gene>
    <name evidence="2" type="ORF">RM863_40345</name>
</gene>
<accession>A0ABU2UZC0</accession>
<feature type="region of interest" description="Disordered" evidence="1">
    <location>
        <begin position="1"/>
        <end position="79"/>
    </location>
</feature>
<name>A0ABU2UZC0_9ACTN</name>
<evidence type="ECO:0000313" key="3">
    <source>
        <dbReference type="Proteomes" id="UP001180489"/>
    </source>
</evidence>
<feature type="compositionally biased region" description="Polar residues" evidence="1">
    <location>
        <begin position="68"/>
        <end position="79"/>
    </location>
</feature>
<keyword evidence="3" id="KW-1185">Reference proteome</keyword>
<organism evidence="2 3">
    <name type="scientific">Streptomyces hintoniae</name>
    <dbReference type="NCBI Taxonomy" id="3075521"/>
    <lineage>
        <taxon>Bacteria</taxon>
        <taxon>Bacillati</taxon>
        <taxon>Actinomycetota</taxon>
        <taxon>Actinomycetes</taxon>
        <taxon>Kitasatosporales</taxon>
        <taxon>Streptomycetaceae</taxon>
        <taxon>Streptomyces</taxon>
    </lineage>
</organism>
<dbReference type="Proteomes" id="UP001180489">
    <property type="component" value="Unassembled WGS sequence"/>
</dbReference>
<sequence length="108" mass="11258">MNGTNRDHPIADGQYRVPVPDHHHRGARVRPCEDGLQHPLLQSGIQVSGGLVEQQQPRGRPEGAGESQPLSLAQGQTDAGATDLGVEAVGKIVENVIESGVAAGSVQV</sequence>
<dbReference type="EMBL" id="JAVRFF010000405">
    <property type="protein sequence ID" value="MDT0478375.1"/>
    <property type="molecule type" value="Genomic_DNA"/>
</dbReference>
<evidence type="ECO:0000256" key="1">
    <source>
        <dbReference type="SAM" id="MobiDB-lite"/>
    </source>
</evidence>
<reference evidence="2" key="1">
    <citation type="submission" date="2024-05" db="EMBL/GenBank/DDBJ databases">
        <title>30 novel species of actinomycetes from the DSMZ collection.</title>
        <authorList>
            <person name="Nouioui I."/>
        </authorList>
    </citation>
    <scope>NUCLEOTIDE SEQUENCE</scope>
    <source>
        <strain evidence="2">DSM 41014</strain>
    </source>
</reference>
<proteinExistence type="predicted"/>
<feature type="non-terminal residue" evidence="2">
    <location>
        <position position="108"/>
    </location>
</feature>
<protein>
    <submittedName>
        <fullName evidence="2">Uncharacterized protein</fullName>
    </submittedName>
</protein>
<evidence type="ECO:0000313" key="2">
    <source>
        <dbReference type="EMBL" id="MDT0478375.1"/>
    </source>
</evidence>
<feature type="compositionally biased region" description="Basic and acidic residues" evidence="1">
    <location>
        <begin position="1"/>
        <end position="10"/>
    </location>
</feature>
<comment type="caution">
    <text evidence="2">The sequence shown here is derived from an EMBL/GenBank/DDBJ whole genome shotgun (WGS) entry which is preliminary data.</text>
</comment>